<evidence type="ECO:0000313" key="1">
    <source>
        <dbReference type="EMBL" id="ANB76325.1"/>
    </source>
</evidence>
<dbReference type="KEGG" id="buz:AYM40_29195"/>
<dbReference type="AlphaFoldDB" id="A0A160FT44"/>
<keyword evidence="2" id="KW-1185">Reference proteome</keyword>
<reference evidence="1 2" key="1">
    <citation type="journal article" date="2016" name="Gene">
        <title>PacBio SMRT assembly of a complex multi-replicon genome reveals chlorocatechol degradative operon in a region of genome plasticity.</title>
        <authorList>
            <person name="Ricker N."/>
            <person name="Shen S.Y."/>
            <person name="Goordial J."/>
            <person name="Jin S."/>
            <person name="Fulthorpe R.R."/>
        </authorList>
    </citation>
    <scope>NUCLEOTIDE SEQUENCE [LARGE SCALE GENOMIC DNA]</scope>
    <source>
        <strain evidence="1 2">OLGA172</strain>
    </source>
</reference>
<proteinExistence type="predicted"/>
<protein>
    <submittedName>
        <fullName evidence="1">Uncharacterized protein</fullName>
    </submittedName>
</protein>
<gene>
    <name evidence="1" type="ORF">AYM40_29195</name>
</gene>
<organism evidence="1 2">
    <name type="scientific">Paraburkholderia phytofirmans OLGA172</name>
    <dbReference type="NCBI Taxonomy" id="1417228"/>
    <lineage>
        <taxon>Bacteria</taxon>
        <taxon>Pseudomonadati</taxon>
        <taxon>Pseudomonadota</taxon>
        <taxon>Betaproteobacteria</taxon>
        <taxon>Burkholderiales</taxon>
        <taxon>Burkholderiaceae</taxon>
        <taxon>Paraburkholderia</taxon>
    </lineage>
</organism>
<name>A0A160FT44_9BURK</name>
<evidence type="ECO:0000313" key="2">
    <source>
        <dbReference type="Proteomes" id="UP000076852"/>
    </source>
</evidence>
<sequence length="83" mass="9297">MLVTDHVRILHALVTTGAACNRPAASFLDKSVPLMPSIAQCLKSMEELLNQPEIQQATCTASTNDLLEDWRVQYSRQKPDRTK</sequence>
<dbReference type="EMBL" id="CP014579">
    <property type="protein sequence ID" value="ANB76325.1"/>
    <property type="molecule type" value="Genomic_DNA"/>
</dbReference>
<dbReference type="Proteomes" id="UP000076852">
    <property type="component" value="Chromosome 2"/>
</dbReference>
<accession>A0A160FT44</accession>